<accession>A0A1S3C1Z3</accession>
<dbReference type="PROSITE" id="PS00028">
    <property type="entry name" value="ZINC_FINGER_C2H2_1"/>
    <property type="match status" value="4"/>
</dbReference>
<evidence type="ECO:0000313" key="4">
    <source>
        <dbReference type="Proteomes" id="UP001652600"/>
    </source>
</evidence>
<dbReference type="AlphaFoldDB" id="A0A1S3C1Z3"/>
<dbReference type="KEGG" id="cmo:103495728"/>
<evidence type="ECO:0000313" key="5">
    <source>
        <dbReference type="RefSeq" id="XP_008455588.2"/>
    </source>
</evidence>
<dbReference type="Proteomes" id="UP001652600">
    <property type="component" value="Chromosome 7"/>
</dbReference>
<dbReference type="PANTHER" id="PTHR46869:SF9">
    <property type="entry name" value="C2H2-TYPE DOMAIN-CONTAINING PROTEIN"/>
    <property type="match status" value="1"/>
</dbReference>
<dbReference type="eggNOG" id="KOG1721">
    <property type="taxonomic scope" value="Eukaryota"/>
</dbReference>
<dbReference type="InterPro" id="IPR036236">
    <property type="entry name" value="Znf_C2H2_sf"/>
</dbReference>
<feature type="domain" description="C2H2-type" evidence="3">
    <location>
        <begin position="113"/>
        <end position="140"/>
    </location>
</feature>
<feature type="domain" description="C2H2-type" evidence="3">
    <location>
        <begin position="181"/>
        <end position="208"/>
    </location>
</feature>
<dbReference type="Pfam" id="PF13912">
    <property type="entry name" value="zf-C2H2_6"/>
    <property type="match status" value="4"/>
</dbReference>
<evidence type="ECO:0000256" key="1">
    <source>
        <dbReference type="PROSITE-ProRule" id="PRU00042"/>
    </source>
</evidence>
<dbReference type="GeneID" id="103495728"/>
<feature type="domain" description="C2H2-type" evidence="3">
    <location>
        <begin position="418"/>
        <end position="440"/>
    </location>
</feature>
<dbReference type="RefSeq" id="XP_008455588.2">
    <property type="nucleotide sequence ID" value="XM_008457366.3"/>
</dbReference>
<feature type="region of interest" description="Disordered" evidence="2">
    <location>
        <begin position="126"/>
        <end position="181"/>
    </location>
</feature>
<keyword evidence="1" id="KW-0479">Metal-binding</keyword>
<sequence length="482" mass="54721">MQHFPRRSLPFQFSCKPFFISQTHCFSLTIANHFSFLKVTDFSFQPFIFGNSRSIEINSASQLHSTSECRRSSHFPSKSLDFLSGFLFFLSQYVTQSQSMELQLQDHQEQKQHLCKLCNKSFSNGKVLGGHMRSHRTNQNPPKKRKKNSISGSYSLRENPKKSWKFSAPNGESGENPPQENHCKICGKGFESSKALFGHMRHHSGRRKEPSRQCKECNKEFENLKSLTSHMKSHCQSSVVGTDQSEGETLGLLRRKRSRRTRFKLGGSNYPYCCSSSSDLIEYSSSSLVDGIEHDVEELALSLLMLSKGVGNFGAEFSSESNGGSHFRCFEAKSPLYRTAHFEEEKDRVKMEFQEVGRYYAGVELGMPKLNDADENETGFCEIGRKNGLKSLKKGDIEDFCVKACEDEVVGEMEEGKHQCDVCLKVFGSGQALGGHKRTHLLKPNLMELEEDDENQNQDEEEDDDEFRHGGMVMMKMSNSSR</sequence>
<protein>
    <submittedName>
        <fullName evidence="5">Uncharacterized protein LOC103495728</fullName>
    </submittedName>
</protein>
<dbReference type="SMART" id="SM00355">
    <property type="entry name" value="ZnF_C2H2"/>
    <property type="match status" value="4"/>
</dbReference>
<dbReference type="Gramene" id="MELO3C018946.2.1">
    <property type="protein sequence ID" value="MELO3C018946.2.1"/>
    <property type="gene ID" value="MELO3C018946.2"/>
</dbReference>
<organism evidence="4 5">
    <name type="scientific">Cucumis melo</name>
    <name type="common">Muskmelon</name>
    <dbReference type="NCBI Taxonomy" id="3656"/>
    <lineage>
        <taxon>Eukaryota</taxon>
        <taxon>Viridiplantae</taxon>
        <taxon>Streptophyta</taxon>
        <taxon>Embryophyta</taxon>
        <taxon>Tracheophyta</taxon>
        <taxon>Spermatophyta</taxon>
        <taxon>Magnoliopsida</taxon>
        <taxon>eudicotyledons</taxon>
        <taxon>Gunneridae</taxon>
        <taxon>Pentapetalae</taxon>
        <taxon>rosids</taxon>
        <taxon>fabids</taxon>
        <taxon>Cucurbitales</taxon>
        <taxon>Cucurbitaceae</taxon>
        <taxon>Benincaseae</taxon>
        <taxon>Cucumis</taxon>
    </lineage>
</organism>
<reference evidence="5" key="1">
    <citation type="submission" date="2025-08" db="UniProtKB">
        <authorList>
            <consortium name="RefSeq"/>
        </authorList>
    </citation>
    <scope>IDENTIFICATION</scope>
    <source>
        <tissue evidence="5">Stem</tissue>
    </source>
</reference>
<feature type="domain" description="C2H2-type" evidence="3">
    <location>
        <begin position="212"/>
        <end position="234"/>
    </location>
</feature>
<keyword evidence="4" id="KW-1185">Reference proteome</keyword>
<name>A0A1S3C1Z3_CUCME</name>
<proteinExistence type="predicted"/>
<keyword evidence="1" id="KW-0863">Zinc-finger</keyword>
<dbReference type="PANTHER" id="PTHR46869">
    <property type="entry name" value="C2H2-LIKE ZINC FINGER PROTEIN"/>
    <property type="match status" value="1"/>
</dbReference>
<feature type="compositionally biased region" description="Acidic residues" evidence="2">
    <location>
        <begin position="448"/>
        <end position="465"/>
    </location>
</feature>
<gene>
    <name evidence="5" type="primary">LOC103495728</name>
</gene>
<evidence type="ECO:0000256" key="2">
    <source>
        <dbReference type="SAM" id="MobiDB-lite"/>
    </source>
</evidence>
<dbReference type="InterPro" id="IPR013087">
    <property type="entry name" value="Znf_C2H2_type"/>
</dbReference>
<dbReference type="InParanoid" id="A0A1S3C1Z3"/>
<feature type="compositionally biased region" description="Basic residues" evidence="2">
    <location>
        <begin position="132"/>
        <end position="148"/>
    </location>
</feature>
<evidence type="ECO:0000259" key="3">
    <source>
        <dbReference type="PROSITE" id="PS50157"/>
    </source>
</evidence>
<dbReference type="PROSITE" id="PS50157">
    <property type="entry name" value="ZINC_FINGER_C2H2_2"/>
    <property type="match status" value="4"/>
</dbReference>
<dbReference type="GO" id="GO:0008270">
    <property type="term" value="F:zinc ion binding"/>
    <property type="evidence" value="ECO:0007669"/>
    <property type="project" value="UniProtKB-KW"/>
</dbReference>
<dbReference type="Gene3D" id="3.30.160.60">
    <property type="entry name" value="Classic Zinc Finger"/>
    <property type="match status" value="2"/>
</dbReference>
<keyword evidence="1" id="KW-0862">Zinc</keyword>
<feature type="region of interest" description="Disordered" evidence="2">
    <location>
        <begin position="448"/>
        <end position="482"/>
    </location>
</feature>
<dbReference type="SUPFAM" id="SSF57667">
    <property type="entry name" value="beta-beta-alpha zinc fingers"/>
    <property type="match status" value="3"/>
</dbReference>